<dbReference type="GO" id="GO:0043161">
    <property type="term" value="P:proteasome-mediated ubiquitin-dependent protein catabolic process"/>
    <property type="evidence" value="ECO:0007669"/>
    <property type="project" value="TreeGrafter"/>
</dbReference>
<dbReference type="Pfam" id="PF09814">
    <property type="entry name" value="HECT_2"/>
    <property type="match status" value="1"/>
</dbReference>
<dbReference type="Proteomes" id="UP000182334">
    <property type="component" value="Chromosome VI"/>
</dbReference>
<dbReference type="GO" id="GO:0030332">
    <property type="term" value="F:cyclin binding"/>
    <property type="evidence" value="ECO:0007669"/>
    <property type="project" value="TreeGrafter"/>
</dbReference>
<dbReference type="GO" id="GO:0000151">
    <property type="term" value="C:ubiquitin ligase complex"/>
    <property type="evidence" value="ECO:0007669"/>
    <property type="project" value="TreeGrafter"/>
</dbReference>
<dbReference type="STRING" id="45354.A0A1L0C1S1"/>
<dbReference type="GO" id="GO:0051865">
    <property type="term" value="P:protein autoubiquitination"/>
    <property type="evidence" value="ECO:0007669"/>
    <property type="project" value="TreeGrafter"/>
</dbReference>
<dbReference type="InterPro" id="IPR019193">
    <property type="entry name" value="UBQ-conj_enz_E2-bd_prot"/>
</dbReference>
<gene>
    <name evidence="1" type="ORF">SAMEA4029010_CIC11G00000002222</name>
</gene>
<dbReference type="GO" id="GO:0061630">
    <property type="term" value="F:ubiquitin protein ligase activity"/>
    <property type="evidence" value="ECO:0007669"/>
    <property type="project" value="TreeGrafter"/>
</dbReference>
<evidence type="ECO:0000313" key="2">
    <source>
        <dbReference type="Proteomes" id="UP000182334"/>
    </source>
</evidence>
<keyword evidence="2" id="KW-1185">Reference proteome</keyword>
<proteinExistence type="predicted"/>
<dbReference type="OrthoDB" id="386949at2759"/>
<organism evidence="1 2">
    <name type="scientific">Sungouiella intermedia</name>
    <dbReference type="NCBI Taxonomy" id="45354"/>
    <lineage>
        <taxon>Eukaryota</taxon>
        <taxon>Fungi</taxon>
        <taxon>Dikarya</taxon>
        <taxon>Ascomycota</taxon>
        <taxon>Saccharomycotina</taxon>
        <taxon>Pichiomycetes</taxon>
        <taxon>Metschnikowiaceae</taxon>
        <taxon>Sungouiella</taxon>
    </lineage>
</organism>
<protein>
    <submittedName>
        <fullName evidence="1">CIC11C00000002222</fullName>
    </submittedName>
</protein>
<dbReference type="AlphaFoldDB" id="A0A1L0C1S1"/>
<dbReference type="EMBL" id="LT635761">
    <property type="protein sequence ID" value="SGZ57519.1"/>
    <property type="molecule type" value="Genomic_DNA"/>
</dbReference>
<dbReference type="GO" id="GO:0005634">
    <property type="term" value="C:nucleus"/>
    <property type="evidence" value="ECO:0007669"/>
    <property type="project" value="TreeGrafter"/>
</dbReference>
<accession>A0A1L0C1S1</accession>
<dbReference type="PANTHER" id="PTHR31531:SF2">
    <property type="entry name" value="E3 UBIQUITIN-PROTEIN LIGASE E3D"/>
    <property type="match status" value="1"/>
</dbReference>
<dbReference type="GO" id="GO:0031624">
    <property type="term" value="F:ubiquitin conjugating enzyme binding"/>
    <property type="evidence" value="ECO:0007669"/>
    <property type="project" value="TreeGrafter"/>
</dbReference>
<dbReference type="PANTHER" id="PTHR31531">
    <property type="entry name" value="E3 UBIQUITIN-PROTEIN LIGASE E3D FAMILY MEMBER"/>
    <property type="match status" value="1"/>
</dbReference>
<reference evidence="1 2" key="1">
    <citation type="submission" date="2016-10" db="EMBL/GenBank/DDBJ databases">
        <authorList>
            <person name="de Groot N.N."/>
        </authorList>
    </citation>
    <scope>NUCLEOTIDE SEQUENCE [LARGE SCALE GENOMIC DNA]</scope>
    <source>
        <strain evidence="1 2">CBS 141442</strain>
    </source>
</reference>
<evidence type="ECO:0000313" key="1">
    <source>
        <dbReference type="EMBL" id="SGZ57519.1"/>
    </source>
</evidence>
<dbReference type="GO" id="GO:0006513">
    <property type="term" value="P:protein monoubiquitination"/>
    <property type="evidence" value="ECO:0007669"/>
    <property type="project" value="TreeGrafter"/>
</dbReference>
<dbReference type="GO" id="GO:0005829">
    <property type="term" value="C:cytosol"/>
    <property type="evidence" value="ECO:0007669"/>
    <property type="project" value="TreeGrafter"/>
</dbReference>
<name>A0A1L0C1S1_9ASCO</name>
<dbReference type="GO" id="GO:0000209">
    <property type="term" value="P:protein polyubiquitination"/>
    <property type="evidence" value="ECO:0007669"/>
    <property type="project" value="TreeGrafter"/>
</dbReference>
<sequence>MYVAEYLPRLCKISIKLDLPHDTKLISAIGIRQSSLVIQTSTTLVVPLPIHDLSILELAKVTGVNISENVMSLIITVDGSTGEPEDTSFMSLAQSGTQKWSVKDLVKKTPRNSSNINEFEFCCGKCDLSIIKASENKFMDMPSEFWHEMMDFWHCHKPHEHHHLDNDKNYNGKLLPAPGNVHIGASYILTAGDKTECPKCGQTLGVAEEKCVRLFKWNMNLKYGNTTETFPAYAFVFYLLLDKVNSSAIRKVSLRSESLSMNVWVSNLGLDVSVTGTVLTNALKILYVASPEVLEDEVIDVPAEVFDSFREQIDDVYLRLPEESRTLVMLESNKKIKYCVSYLLAE</sequence>